<evidence type="ECO:0000313" key="12">
    <source>
        <dbReference type="Proteomes" id="UP000426246"/>
    </source>
</evidence>
<sequence>MKAIIIDDEFWSRDSIRRLGDWERLGIDWIAEAEDGLSGLAIIAKEHPDIVITDMKMRGMDGIQLLQKLNEDYPHIRKIVISGYEDFSYMKQAIVSRADEYILKPINPEELNQALEKAIHELQAAKGLYSVQTMDKELLKLVMEYKNLILIYFHDFNLEAMKMRFNELQHKLGSFERLQPGTYHNLYKQFMSILEEQAAKLGMDEDQVSADPSTQLYVNDETPIEQWMQAISAAYQSVIYEIINQRKYKQRIDIRAVQMYMDSHFVDTIRLETIAQQFFVSKEHLSRTFKQETGSTVMDYIIMKRMEKARELLRDPNVQIKTVAEAVGYTDLNYFFRIFKKVTGVTPSQMRQDIQ</sequence>
<organism evidence="11 12">
    <name type="scientific">Paenibacillus psychroresistens</name>
    <dbReference type="NCBI Taxonomy" id="1778678"/>
    <lineage>
        <taxon>Bacteria</taxon>
        <taxon>Bacillati</taxon>
        <taxon>Bacillota</taxon>
        <taxon>Bacilli</taxon>
        <taxon>Bacillales</taxon>
        <taxon>Paenibacillaceae</taxon>
        <taxon>Paenibacillus</taxon>
    </lineage>
</organism>
<evidence type="ECO:0000256" key="3">
    <source>
        <dbReference type="ARBA" id="ARBA00022553"/>
    </source>
</evidence>
<dbReference type="GO" id="GO:0000160">
    <property type="term" value="P:phosphorelay signal transduction system"/>
    <property type="evidence" value="ECO:0007669"/>
    <property type="project" value="UniProtKB-KW"/>
</dbReference>
<dbReference type="PROSITE" id="PS01124">
    <property type="entry name" value="HTH_ARAC_FAMILY_2"/>
    <property type="match status" value="1"/>
</dbReference>
<dbReference type="SMART" id="SM00342">
    <property type="entry name" value="HTH_ARAC"/>
    <property type="match status" value="1"/>
</dbReference>
<dbReference type="InterPro" id="IPR001789">
    <property type="entry name" value="Sig_transdc_resp-reg_receiver"/>
</dbReference>
<dbReference type="GO" id="GO:0043565">
    <property type="term" value="F:sequence-specific DNA binding"/>
    <property type="evidence" value="ECO:0007669"/>
    <property type="project" value="InterPro"/>
</dbReference>
<dbReference type="AlphaFoldDB" id="A0A6B8RJ67"/>
<evidence type="ECO:0000256" key="5">
    <source>
        <dbReference type="ARBA" id="ARBA00023015"/>
    </source>
</evidence>
<keyword evidence="2" id="KW-0963">Cytoplasm</keyword>
<evidence type="ECO:0000256" key="6">
    <source>
        <dbReference type="ARBA" id="ARBA00023125"/>
    </source>
</evidence>
<dbReference type="SUPFAM" id="SSF46689">
    <property type="entry name" value="Homeodomain-like"/>
    <property type="match status" value="2"/>
</dbReference>
<dbReference type="InterPro" id="IPR018060">
    <property type="entry name" value="HTH_AraC"/>
</dbReference>
<evidence type="ECO:0000259" key="10">
    <source>
        <dbReference type="PROSITE" id="PS50110"/>
    </source>
</evidence>
<feature type="modified residue" description="4-aspartylphosphate" evidence="8">
    <location>
        <position position="54"/>
    </location>
</feature>
<evidence type="ECO:0000256" key="7">
    <source>
        <dbReference type="ARBA" id="ARBA00023163"/>
    </source>
</evidence>
<evidence type="ECO:0000259" key="9">
    <source>
        <dbReference type="PROSITE" id="PS01124"/>
    </source>
</evidence>
<dbReference type="EMBL" id="CP034235">
    <property type="protein sequence ID" value="QGQ95632.1"/>
    <property type="molecule type" value="Genomic_DNA"/>
</dbReference>
<dbReference type="PROSITE" id="PS00041">
    <property type="entry name" value="HTH_ARAC_FAMILY_1"/>
    <property type="match status" value="1"/>
</dbReference>
<gene>
    <name evidence="11" type="ORF">EHS13_12430</name>
</gene>
<dbReference type="InterPro" id="IPR009057">
    <property type="entry name" value="Homeodomain-like_sf"/>
</dbReference>
<comment type="subcellular location">
    <subcellularLocation>
        <location evidence="1">Cytoplasm</location>
    </subcellularLocation>
</comment>
<dbReference type="InterPro" id="IPR011006">
    <property type="entry name" value="CheY-like_superfamily"/>
</dbReference>
<feature type="domain" description="HTH araC/xylS-type" evidence="9">
    <location>
        <begin position="255"/>
        <end position="353"/>
    </location>
</feature>
<dbReference type="Proteomes" id="UP000426246">
    <property type="component" value="Chromosome"/>
</dbReference>
<proteinExistence type="predicted"/>
<dbReference type="InterPro" id="IPR051552">
    <property type="entry name" value="HptR"/>
</dbReference>
<dbReference type="InterPro" id="IPR018062">
    <property type="entry name" value="HTH_AraC-typ_CS"/>
</dbReference>
<evidence type="ECO:0000256" key="2">
    <source>
        <dbReference type="ARBA" id="ARBA00022490"/>
    </source>
</evidence>
<name>A0A6B8RJ67_9BACL</name>
<dbReference type="Pfam" id="PF12833">
    <property type="entry name" value="HTH_18"/>
    <property type="match status" value="1"/>
</dbReference>
<keyword evidence="4" id="KW-0902">Two-component regulatory system</keyword>
<accession>A0A6B8RJ67</accession>
<dbReference type="Pfam" id="PF00072">
    <property type="entry name" value="Response_reg"/>
    <property type="match status" value="1"/>
</dbReference>
<dbReference type="OrthoDB" id="342399at2"/>
<dbReference type="PROSITE" id="PS50110">
    <property type="entry name" value="RESPONSE_REGULATORY"/>
    <property type="match status" value="1"/>
</dbReference>
<dbReference type="Gene3D" id="1.10.10.60">
    <property type="entry name" value="Homeodomain-like"/>
    <property type="match status" value="2"/>
</dbReference>
<keyword evidence="7" id="KW-0804">Transcription</keyword>
<evidence type="ECO:0000256" key="4">
    <source>
        <dbReference type="ARBA" id="ARBA00023012"/>
    </source>
</evidence>
<dbReference type="SUPFAM" id="SSF52172">
    <property type="entry name" value="CheY-like"/>
    <property type="match status" value="1"/>
</dbReference>
<dbReference type="SMART" id="SM00448">
    <property type="entry name" value="REC"/>
    <property type="match status" value="1"/>
</dbReference>
<evidence type="ECO:0000313" key="11">
    <source>
        <dbReference type="EMBL" id="QGQ95632.1"/>
    </source>
</evidence>
<dbReference type="CDD" id="cd17536">
    <property type="entry name" value="REC_YesN-like"/>
    <property type="match status" value="1"/>
</dbReference>
<dbReference type="RefSeq" id="WP_155700669.1">
    <property type="nucleotide sequence ID" value="NZ_CP034235.1"/>
</dbReference>
<dbReference type="GO" id="GO:0003700">
    <property type="term" value="F:DNA-binding transcription factor activity"/>
    <property type="evidence" value="ECO:0007669"/>
    <property type="project" value="InterPro"/>
</dbReference>
<feature type="domain" description="Response regulatory" evidence="10">
    <location>
        <begin position="2"/>
        <end position="119"/>
    </location>
</feature>
<keyword evidence="12" id="KW-1185">Reference proteome</keyword>
<keyword evidence="3 8" id="KW-0597">Phosphoprotein</keyword>
<dbReference type="InterPro" id="IPR020449">
    <property type="entry name" value="Tscrpt_reg_AraC-type_HTH"/>
</dbReference>
<reference evidence="12" key="1">
    <citation type="submission" date="2018-11" db="EMBL/GenBank/DDBJ databases">
        <title>Complete genome sequence of Paenibacillus sp. ML311-T8.</title>
        <authorList>
            <person name="Nam Y.-D."/>
            <person name="Kang J."/>
            <person name="Chung W.-H."/>
            <person name="Park Y.S."/>
        </authorList>
    </citation>
    <scope>NUCLEOTIDE SEQUENCE [LARGE SCALE GENOMIC DNA]</scope>
    <source>
        <strain evidence="12">ML311-T8</strain>
    </source>
</reference>
<evidence type="ECO:0000256" key="8">
    <source>
        <dbReference type="PROSITE-ProRule" id="PRU00169"/>
    </source>
</evidence>
<dbReference type="PRINTS" id="PR00032">
    <property type="entry name" value="HTHARAC"/>
</dbReference>
<dbReference type="GO" id="GO:0005737">
    <property type="term" value="C:cytoplasm"/>
    <property type="evidence" value="ECO:0007669"/>
    <property type="project" value="UniProtKB-SubCell"/>
</dbReference>
<dbReference type="PANTHER" id="PTHR42713:SF3">
    <property type="entry name" value="TRANSCRIPTIONAL REGULATORY PROTEIN HPTR"/>
    <property type="match status" value="1"/>
</dbReference>
<dbReference type="PANTHER" id="PTHR42713">
    <property type="entry name" value="HISTIDINE KINASE-RELATED"/>
    <property type="match status" value="1"/>
</dbReference>
<dbReference type="KEGG" id="ppsc:EHS13_12430"/>
<keyword evidence="6" id="KW-0238">DNA-binding</keyword>
<evidence type="ECO:0000256" key="1">
    <source>
        <dbReference type="ARBA" id="ARBA00004496"/>
    </source>
</evidence>
<dbReference type="Gene3D" id="3.40.50.2300">
    <property type="match status" value="1"/>
</dbReference>
<keyword evidence="5" id="KW-0805">Transcription regulation</keyword>
<protein>
    <submittedName>
        <fullName evidence="11">Response regulator</fullName>
    </submittedName>
</protein>